<dbReference type="AlphaFoldDB" id="G4T9R8"/>
<feature type="chain" id="PRO_5003468867" evidence="2">
    <location>
        <begin position="24"/>
        <end position="141"/>
    </location>
</feature>
<dbReference type="Proteomes" id="UP000007148">
    <property type="component" value="Unassembled WGS sequence"/>
</dbReference>
<dbReference type="InParanoid" id="G4T9R8"/>
<dbReference type="EMBL" id="CAFZ01000025">
    <property type="protein sequence ID" value="CCA68061.1"/>
    <property type="molecule type" value="Genomic_DNA"/>
</dbReference>
<dbReference type="HOGENOM" id="CLU_1826008_0_0_1"/>
<name>G4T9R8_SERID</name>
<feature type="region of interest" description="Disordered" evidence="1">
    <location>
        <begin position="81"/>
        <end position="141"/>
    </location>
</feature>
<reference evidence="3 4" key="1">
    <citation type="journal article" date="2011" name="PLoS Pathog.">
        <title>Endophytic Life Strategies Decoded by Genome and Transcriptome Analyses of the Mutualistic Root Symbiont Piriformospora indica.</title>
        <authorList>
            <person name="Zuccaro A."/>
            <person name="Lahrmann U."/>
            <person name="Guldener U."/>
            <person name="Langen G."/>
            <person name="Pfiffi S."/>
            <person name="Biedenkopf D."/>
            <person name="Wong P."/>
            <person name="Samans B."/>
            <person name="Grimm C."/>
            <person name="Basiewicz M."/>
            <person name="Murat C."/>
            <person name="Martin F."/>
            <person name="Kogel K.H."/>
        </authorList>
    </citation>
    <scope>NUCLEOTIDE SEQUENCE [LARGE SCALE GENOMIC DNA]</scope>
    <source>
        <strain evidence="3 4">DSM 11827</strain>
    </source>
</reference>
<keyword evidence="2" id="KW-0732">Signal</keyword>
<gene>
    <name evidence="3" type="ORF">PIIN_01928</name>
</gene>
<feature type="signal peptide" evidence="2">
    <location>
        <begin position="1"/>
        <end position="23"/>
    </location>
</feature>
<evidence type="ECO:0000313" key="3">
    <source>
        <dbReference type="EMBL" id="CCA68061.1"/>
    </source>
</evidence>
<accession>G4T9R8</accession>
<feature type="compositionally biased region" description="Basic and acidic residues" evidence="1">
    <location>
        <begin position="84"/>
        <end position="119"/>
    </location>
</feature>
<evidence type="ECO:0000313" key="4">
    <source>
        <dbReference type="Proteomes" id="UP000007148"/>
    </source>
</evidence>
<evidence type="ECO:0000256" key="1">
    <source>
        <dbReference type="SAM" id="MobiDB-lite"/>
    </source>
</evidence>
<evidence type="ECO:0000256" key="2">
    <source>
        <dbReference type="SAM" id="SignalP"/>
    </source>
</evidence>
<comment type="caution">
    <text evidence="3">The sequence shown here is derived from an EMBL/GenBank/DDBJ whole genome shotgun (WGS) entry which is preliminary data.</text>
</comment>
<sequence length="141" mass="15332">MRAYVFVTLSALLATLRIQDVVAAPLPMPTGSGHGQGGNIFSGTIETAWKAASLHKSGEQAKANIEHGARVRGQILANQAARQAQHEREKAAKVKADADAAKRTHELLQESRNAFKDKGSPLLKKHDRRSYVPGHSFEELD</sequence>
<proteinExistence type="predicted"/>
<protein>
    <submittedName>
        <fullName evidence="3">Uncharacterized protein</fullName>
    </submittedName>
</protein>
<keyword evidence="4" id="KW-1185">Reference proteome</keyword>
<organism evidence="3 4">
    <name type="scientific">Serendipita indica (strain DSM 11827)</name>
    <name type="common">Root endophyte fungus</name>
    <name type="synonym">Piriformospora indica</name>
    <dbReference type="NCBI Taxonomy" id="1109443"/>
    <lineage>
        <taxon>Eukaryota</taxon>
        <taxon>Fungi</taxon>
        <taxon>Dikarya</taxon>
        <taxon>Basidiomycota</taxon>
        <taxon>Agaricomycotina</taxon>
        <taxon>Agaricomycetes</taxon>
        <taxon>Sebacinales</taxon>
        <taxon>Serendipitaceae</taxon>
        <taxon>Serendipita</taxon>
    </lineage>
</organism>